<dbReference type="PANTHER" id="PTHR43708">
    <property type="entry name" value="CONSERVED EXPRESSED OXIDOREDUCTASE (EUROFUNG)"/>
    <property type="match status" value="1"/>
</dbReference>
<dbReference type="InterPro" id="IPR000683">
    <property type="entry name" value="Gfo/Idh/MocA-like_OxRdtase_N"/>
</dbReference>
<accession>A0A1J0LY43</accession>
<dbReference type="Proteomes" id="UP000182993">
    <property type="component" value="Plasmid pTB1"/>
</dbReference>
<feature type="domain" description="GFO/IDH/MocA-like oxidoreductase" evidence="4">
    <location>
        <begin position="134"/>
        <end position="250"/>
    </location>
</feature>
<dbReference type="PANTHER" id="PTHR43708:SF5">
    <property type="entry name" value="CONSERVED EXPRESSED OXIDOREDUCTASE (EUROFUNG)-RELATED"/>
    <property type="match status" value="1"/>
</dbReference>
<comment type="similarity">
    <text evidence="1">Belongs to the Gfo/Idh/MocA family.</text>
</comment>
<keyword evidence="2" id="KW-0560">Oxidoreductase</keyword>
<evidence type="ECO:0000259" key="4">
    <source>
        <dbReference type="Pfam" id="PF22725"/>
    </source>
</evidence>
<dbReference type="GO" id="GO:0016491">
    <property type="term" value="F:oxidoreductase activity"/>
    <property type="evidence" value="ECO:0007669"/>
    <property type="project" value="UniProtKB-KW"/>
</dbReference>
<dbReference type="Gene3D" id="3.30.360.10">
    <property type="entry name" value="Dihydrodipicolinate Reductase, domain 2"/>
    <property type="match status" value="1"/>
</dbReference>
<dbReference type="AlphaFoldDB" id="A0A1J0LY43"/>
<dbReference type="Pfam" id="PF01408">
    <property type="entry name" value="GFO_IDH_MocA"/>
    <property type="match status" value="1"/>
</dbReference>
<dbReference type="EMBL" id="CP016313">
    <property type="protein sequence ID" value="APD10383.1"/>
    <property type="molecule type" value="Genomic_DNA"/>
</dbReference>
<dbReference type="InterPro" id="IPR051317">
    <property type="entry name" value="Gfo/Idh/MocA_oxidoreduct"/>
</dbReference>
<reference evidence="6" key="1">
    <citation type="submission" date="2016-06" db="EMBL/GenBank/DDBJ databases">
        <title>Whole genome sequencing of Thermus brockianus strain GE-1.</title>
        <authorList>
            <person name="Schaefers C."/>
            <person name="Blank S."/>
            <person name="Wiebusch S."/>
            <person name="Elleuche S."/>
            <person name="Antranikian G."/>
        </authorList>
    </citation>
    <scope>NUCLEOTIDE SEQUENCE [LARGE SCALE GENOMIC DNA]</scope>
    <source>
        <strain evidence="6">GE-1</strain>
        <plasmid evidence="6">ptb1</plasmid>
    </source>
</reference>
<feature type="domain" description="Gfo/Idh/MocA-like oxidoreductase N-terminal" evidence="3">
    <location>
        <begin position="3"/>
        <end position="116"/>
    </location>
</feature>
<dbReference type="KEGG" id="tbc:A0O31_02358"/>
<evidence type="ECO:0000313" key="5">
    <source>
        <dbReference type="EMBL" id="APD10383.1"/>
    </source>
</evidence>
<evidence type="ECO:0000313" key="6">
    <source>
        <dbReference type="Proteomes" id="UP000182993"/>
    </source>
</evidence>
<dbReference type="InterPro" id="IPR036291">
    <property type="entry name" value="NAD(P)-bd_dom_sf"/>
</dbReference>
<name>A0A1J0LY43_THEBO</name>
<dbReference type="GO" id="GO:0000166">
    <property type="term" value="F:nucleotide binding"/>
    <property type="evidence" value="ECO:0007669"/>
    <property type="project" value="InterPro"/>
</dbReference>
<organism evidence="5 6">
    <name type="scientific">Thermus brockianus</name>
    <dbReference type="NCBI Taxonomy" id="56956"/>
    <lineage>
        <taxon>Bacteria</taxon>
        <taxon>Thermotogati</taxon>
        <taxon>Deinococcota</taxon>
        <taxon>Deinococci</taxon>
        <taxon>Thermales</taxon>
        <taxon>Thermaceae</taxon>
        <taxon>Thermus</taxon>
    </lineage>
</organism>
<evidence type="ECO:0000256" key="2">
    <source>
        <dbReference type="ARBA" id="ARBA00023002"/>
    </source>
</evidence>
<keyword evidence="5" id="KW-0614">Plasmid</keyword>
<dbReference type="SUPFAM" id="SSF51735">
    <property type="entry name" value="NAD(P)-binding Rossmann-fold domains"/>
    <property type="match status" value="1"/>
</dbReference>
<gene>
    <name evidence="5" type="primary">ntdC</name>
    <name evidence="5" type="ORF">A0O31_02358</name>
</gene>
<dbReference type="SUPFAM" id="SSF55347">
    <property type="entry name" value="Glyceraldehyde-3-phosphate dehydrogenase-like, C-terminal domain"/>
    <property type="match status" value="1"/>
</dbReference>
<dbReference type="OrthoDB" id="9815825at2"/>
<evidence type="ECO:0000259" key="3">
    <source>
        <dbReference type="Pfam" id="PF01408"/>
    </source>
</evidence>
<proteinExistence type="inferred from homology"/>
<evidence type="ECO:0000256" key="1">
    <source>
        <dbReference type="ARBA" id="ARBA00010928"/>
    </source>
</evidence>
<dbReference type="Gene3D" id="3.40.50.720">
    <property type="entry name" value="NAD(P)-binding Rossmann-like Domain"/>
    <property type="match status" value="1"/>
</dbReference>
<dbReference type="Pfam" id="PF22725">
    <property type="entry name" value="GFO_IDH_MocA_C3"/>
    <property type="match status" value="1"/>
</dbReference>
<protein>
    <submittedName>
        <fullName evidence="5">Glucose-6-phosphate 3-dehydrogenase</fullName>
    </submittedName>
</protein>
<dbReference type="InterPro" id="IPR055170">
    <property type="entry name" value="GFO_IDH_MocA-like_dom"/>
</dbReference>
<geneLocation type="plasmid" evidence="6">
    <name>ptb1</name>
</geneLocation>
<sequence>MVRLGLVGAGWWAREVHAPAFHGAGARIQGVYAPGSARAKALAEAYGAKVYEEYEALLQEVDAVAIATPDATHVPLALEAVRQGKHIFLEKPVATNLDDALMLLRTVDAQGVVAMTALTARTDWAAETAVAYRERLGKVVAFRGAFLADYLADPRAPLAWRAKRVGGGPAGVVGDLGAHLFDLAVWLLDSPLGKVWARVATVFPGRENPDMAGVLAEAEAALGFLELSRVHPIRPQRLYLELEGEQGALRVVPSLAGRAEEASLFWSSRPGAWEPVVLDPSLLRGRDPQEPWGLFHFRELARRFLEAVTKGTSPTPSLRDGVAAQAVIQAVLESASEGCEKEVFPVRA</sequence>